<dbReference type="Pfam" id="PF24553">
    <property type="entry name" value="Rv0428c_C"/>
    <property type="match status" value="1"/>
</dbReference>
<dbReference type="Gene3D" id="3.40.630.30">
    <property type="match status" value="1"/>
</dbReference>
<feature type="domain" description="N-acetyltransferase" evidence="1">
    <location>
        <begin position="94"/>
        <end position="246"/>
    </location>
</feature>
<dbReference type="SUPFAM" id="SSF55729">
    <property type="entry name" value="Acyl-CoA N-acyltransferases (Nat)"/>
    <property type="match status" value="1"/>
</dbReference>
<evidence type="ECO:0000259" key="1">
    <source>
        <dbReference type="PROSITE" id="PS51186"/>
    </source>
</evidence>
<accession>A0A6J4T2L3</accession>
<organism evidence="2">
    <name type="scientific">uncultured Solirubrobacteraceae bacterium</name>
    <dbReference type="NCBI Taxonomy" id="1162706"/>
    <lineage>
        <taxon>Bacteria</taxon>
        <taxon>Bacillati</taxon>
        <taxon>Actinomycetota</taxon>
        <taxon>Thermoleophilia</taxon>
        <taxon>Solirubrobacterales</taxon>
        <taxon>Solirubrobacteraceae</taxon>
        <taxon>environmental samples</taxon>
    </lineage>
</organism>
<reference evidence="2" key="1">
    <citation type="submission" date="2020-02" db="EMBL/GenBank/DDBJ databases">
        <authorList>
            <person name="Meier V. D."/>
        </authorList>
    </citation>
    <scope>NUCLEOTIDE SEQUENCE</scope>
    <source>
        <strain evidence="2">AVDCRST_MAG13</strain>
    </source>
</reference>
<gene>
    <name evidence="2" type="ORF">AVDCRST_MAG13-2803</name>
</gene>
<name>A0A6J4T2L3_9ACTN</name>
<dbReference type="InterPro" id="IPR056935">
    <property type="entry name" value="Rv0428c-like_C"/>
</dbReference>
<dbReference type="InterPro" id="IPR000182">
    <property type="entry name" value="GNAT_dom"/>
</dbReference>
<dbReference type="EMBL" id="CADCVO010000449">
    <property type="protein sequence ID" value="CAA9511416.1"/>
    <property type="molecule type" value="Genomic_DNA"/>
</dbReference>
<protein>
    <recommendedName>
        <fullName evidence="1">N-acetyltransferase domain-containing protein</fullName>
    </recommendedName>
</protein>
<proteinExistence type="predicted"/>
<dbReference type="AlphaFoldDB" id="A0A6J4T2L3"/>
<dbReference type="PROSITE" id="PS51186">
    <property type="entry name" value="GNAT"/>
    <property type="match status" value="1"/>
</dbReference>
<evidence type="ECO:0000313" key="2">
    <source>
        <dbReference type="EMBL" id="CAA9511416.1"/>
    </source>
</evidence>
<sequence>MAMDALALERAAARGWPASEVQEAGGWLLRATPGLGRARSNGALPLVPDPDVGVLEAWYAARGRPPAAQVAPLERHGALDDRLAARGYVAAYEVDVLTAPAADVPAPAEPVALLSAPSPRWLEAWGRAEEREDTAAHARTVLAGVAGRAAFALAPRGLGVGMAVRDPEEPVAGLFCLATARAARGQGVGTAVLRGLAEWAAGEGAELLYLQVGRRNPAQALYRRHGFTRAHGYHHRTAPAPRSTLS</sequence>
<dbReference type="InterPro" id="IPR016181">
    <property type="entry name" value="Acyl_CoA_acyltransferase"/>
</dbReference>
<dbReference type="GO" id="GO:0016747">
    <property type="term" value="F:acyltransferase activity, transferring groups other than amino-acyl groups"/>
    <property type="evidence" value="ECO:0007669"/>
    <property type="project" value="InterPro"/>
</dbReference>
<dbReference type="CDD" id="cd04301">
    <property type="entry name" value="NAT_SF"/>
    <property type="match status" value="1"/>
</dbReference>